<reference evidence="2" key="1">
    <citation type="submission" date="2013-05" db="EMBL/GenBank/DDBJ databases">
        <authorList>
            <person name="Yim A.K.Y."/>
            <person name="Chan T.F."/>
            <person name="Ji K.M."/>
            <person name="Liu X.Y."/>
            <person name="Zhou J.W."/>
            <person name="Li R.Q."/>
            <person name="Yang K.Y."/>
            <person name="Li J."/>
            <person name="Li M."/>
            <person name="Law P.T.W."/>
            <person name="Wu Y.L."/>
            <person name="Cai Z.L."/>
            <person name="Qin H."/>
            <person name="Bao Y."/>
            <person name="Leung R.K.K."/>
            <person name="Ng P.K.S."/>
            <person name="Zou J."/>
            <person name="Zhong X.J."/>
            <person name="Ran P.X."/>
            <person name="Zhong N.S."/>
            <person name="Liu Z.G."/>
            <person name="Tsui S.K.W."/>
        </authorList>
    </citation>
    <scope>NUCLEOTIDE SEQUENCE</scope>
    <source>
        <strain evidence="2">Derf</strain>
        <tissue evidence="2">Whole organism</tissue>
    </source>
</reference>
<proteinExistence type="predicted"/>
<feature type="compositionally biased region" description="Basic and acidic residues" evidence="1">
    <location>
        <begin position="1"/>
        <end position="11"/>
    </location>
</feature>
<name>A0A922L0X9_DERFA</name>
<sequence>MPRFIHDHVDGQSRINRHKADDDDEPFKSNSYYSDDDSKILTRIVCQIKANFLSSTTHRRLVVVWETLDQC</sequence>
<feature type="region of interest" description="Disordered" evidence="1">
    <location>
        <begin position="1"/>
        <end position="29"/>
    </location>
</feature>
<keyword evidence="3" id="KW-1185">Reference proteome</keyword>
<organism evidence="2 3">
    <name type="scientific">Dermatophagoides farinae</name>
    <name type="common">American house dust mite</name>
    <dbReference type="NCBI Taxonomy" id="6954"/>
    <lineage>
        <taxon>Eukaryota</taxon>
        <taxon>Metazoa</taxon>
        <taxon>Ecdysozoa</taxon>
        <taxon>Arthropoda</taxon>
        <taxon>Chelicerata</taxon>
        <taxon>Arachnida</taxon>
        <taxon>Acari</taxon>
        <taxon>Acariformes</taxon>
        <taxon>Sarcoptiformes</taxon>
        <taxon>Astigmata</taxon>
        <taxon>Psoroptidia</taxon>
        <taxon>Analgoidea</taxon>
        <taxon>Pyroglyphidae</taxon>
        <taxon>Dermatophagoidinae</taxon>
        <taxon>Dermatophagoides</taxon>
    </lineage>
</organism>
<gene>
    <name evidence="2" type="ORF">DERF_013807</name>
</gene>
<evidence type="ECO:0000313" key="3">
    <source>
        <dbReference type="Proteomes" id="UP000790347"/>
    </source>
</evidence>
<reference evidence="2" key="2">
    <citation type="journal article" date="2022" name="Res Sq">
        <title>Comparative Genomics Reveals Insights into the Divergent Evolution of Astigmatic Mites and Household Pest Adaptations.</title>
        <authorList>
            <person name="Xiong Q."/>
            <person name="Wan A.T.-Y."/>
            <person name="Liu X.-Y."/>
            <person name="Fung C.S.-H."/>
            <person name="Xiao X."/>
            <person name="Malainual N."/>
            <person name="Hou J."/>
            <person name="Wang L."/>
            <person name="Wang M."/>
            <person name="Yang K."/>
            <person name="Cui Y."/>
            <person name="Leung E."/>
            <person name="Nong W."/>
            <person name="Shin S.-K."/>
            <person name="Au S."/>
            <person name="Jeong K.Y."/>
            <person name="Chew F.T."/>
            <person name="Hui J."/>
            <person name="Leung T.F."/>
            <person name="Tungtrongchitr A."/>
            <person name="Zhong N."/>
            <person name="Liu Z."/>
            <person name="Tsui S."/>
        </authorList>
    </citation>
    <scope>NUCLEOTIDE SEQUENCE</scope>
    <source>
        <strain evidence="2">Derf</strain>
        <tissue evidence="2">Whole organism</tissue>
    </source>
</reference>
<evidence type="ECO:0000313" key="2">
    <source>
        <dbReference type="EMBL" id="KAH9497852.1"/>
    </source>
</evidence>
<comment type="caution">
    <text evidence="2">The sequence shown here is derived from an EMBL/GenBank/DDBJ whole genome shotgun (WGS) entry which is preliminary data.</text>
</comment>
<protein>
    <submittedName>
        <fullName evidence="2">Uncharacterized protein</fullName>
    </submittedName>
</protein>
<dbReference type="AlphaFoldDB" id="A0A922L0X9"/>
<evidence type="ECO:0000256" key="1">
    <source>
        <dbReference type="SAM" id="MobiDB-lite"/>
    </source>
</evidence>
<dbReference type="Proteomes" id="UP000790347">
    <property type="component" value="Unassembled WGS sequence"/>
</dbReference>
<accession>A0A922L0X9</accession>
<dbReference type="EMBL" id="ASGP02000007">
    <property type="protein sequence ID" value="KAH9497852.1"/>
    <property type="molecule type" value="Genomic_DNA"/>
</dbReference>